<name>A0A0D8BD11_9ACTN</name>
<comment type="caution">
    <text evidence="3">The sequence shown here is derived from an EMBL/GenBank/DDBJ whole genome shotgun (WGS) entry which is preliminary data.</text>
</comment>
<keyword evidence="4" id="KW-1185">Reference proteome</keyword>
<feature type="region of interest" description="Disordered" evidence="1">
    <location>
        <begin position="246"/>
        <end position="287"/>
    </location>
</feature>
<protein>
    <recommendedName>
        <fullName evidence="5">DUF4118 domain-containing protein</fullName>
    </recommendedName>
</protein>
<accession>A0A0D8BD11</accession>
<proteinExistence type="predicted"/>
<dbReference type="EMBL" id="JYFN01000040">
    <property type="protein sequence ID" value="KJE21262.1"/>
    <property type="molecule type" value="Genomic_DNA"/>
</dbReference>
<keyword evidence="2" id="KW-1133">Transmembrane helix</keyword>
<dbReference type="AlphaFoldDB" id="A0A0D8BD11"/>
<sequence length="287" mass="30451">MDRVWTVLARDTGLRAGQGELRESPRGSLPPIARTPASKSCDYAPSGRQRAVRSRPPCRPREQGGLDLLWCMRPGDTTTVDRPSGQAAETRCPEVMVPRSARRGQECRSLILPWEFAFFVGFSGLLALAAIFVSFPPGSPVGIGVLLAFTAATGWWTTIPAGCSVGAMAWPFYLGFVIHTEGDLGVHRPADLLVLAALAAVGAGAAALRALLSRRSGTRWASRAISEPAQPEMLMILIVPASSQGLPGRSTQVPDTSATALPVPSSASLSPTDTRPHRGPCHPTITR</sequence>
<dbReference type="PATRIC" id="fig|1502723.3.peg.4139"/>
<evidence type="ECO:0000313" key="3">
    <source>
        <dbReference type="EMBL" id="KJE21262.1"/>
    </source>
</evidence>
<evidence type="ECO:0000313" key="4">
    <source>
        <dbReference type="Proteomes" id="UP000032545"/>
    </source>
</evidence>
<keyword evidence="2" id="KW-0812">Transmembrane</keyword>
<feature type="transmembrane region" description="Helical" evidence="2">
    <location>
        <begin position="145"/>
        <end position="172"/>
    </location>
</feature>
<keyword evidence="2" id="KW-0472">Membrane</keyword>
<feature type="compositionally biased region" description="Low complexity" evidence="1">
    <location>
        <begin position="256"/>
        <end position="272"/>
    </location>
</feature>
<reference evidence="4" key="1">
    <citation type="submission" date="2015-02" db="EMBL/GenBank/DDBJ databases">
        <title>Draft Genome of Frankia sp. CpI1-S.</title>
        <authorList>
            <person name="Oshone R.T."/>
            <person name="Ngom M."/>
            <person name="Ghodhbane-Gtari F."/>
            <person name="Gtari M."/>
            <person name="Morris K."/>
            <person name="Thomas K."/>
            <person name="Sen A."/>
            <person name="Tisa L.S."/>
        </authorList>
    </citation>
    <scope>NUCLEOTIDE SEQUENCE [LARGE SCALE GENOMIC DNA]</scope>
    <source>
        <strain evidence="4">CpI1-S</strain>
    </source>
</reference>
<feature type="transmembrane region" description="Helical" evidence="2">
    <location>
        <begin position="192"/>
        <end position="212"/>
    </location>
</feature>
<gene>
    <name evidence="3" type="ORF">FF36_04406</name>
</gene>
<dbReference type="Proteomes" id="UP000032545">
    <property type="component" value="Unassembled WGS sequence"/>
</dbReference>
<feature type="region of interest" description="Disordered" evidence="1">
    <location>
        <begin position="16"/>
        <end position="60"/>
    </location>
</feature>
<evidence type="ECO:0008006" key="5">
    <source>
        <dbReference type="Google" id="ProtNLM"/>
    </source>
</evidence>
<feature type="compositionally biased region" description="Polar residues" evidence="1">
    <location>
        <begin position="246"/>
        <end position="255"/>
    </location>
</feature>
<organism evidence="3 4">
    <name type="scientific">Frankia torreyi</name>
    <dbReference type="NCBI Taxonomy" id="1856"/>
    <lineage>
        <taxon>Bacteria</taxon>
        <taxon>Bacillati</taxon>
        <taxon>Actinomycetota</taxon>
        <taxon>Actinomycetes</taxon>
        <taxon>Frankiales</taxon>
        <taxon>Frankiaceae</taxon>
        <taxon>Frankia</taxon>
    </lineage>
</organism>
<reference evidence="3 4" key="2">
    <citation type="journal article" date="2016" name="Genome Announc.">
        <title>Permanent Draft Genome Sequences for Two Variants of Frankia sp. Strain CpI1, the First Frankia Strain Isolated from Root Nodules of Comptonia peregrina.</title>
        <authorList>
            <person name="Oshone R."/>
            <person name="Hurst S.G.IV."/>
            <person name="Abebe-Akele F."/>
            <person name="Simpson S."/>
            <person name="Morris K."/>
            <person name="Thomas W.K."/>
            <person name="Tisa L.S."/>
        </authorList>
    </citation>
    <scope>NUCLEOTIDE SEQUENCE [LARGE SCALE GENOMIC DNA]</scope>
    <source>
        <strain evidence="4">CpI1-S</strain>
    </source>
</reference>
<feature type="transmembrane region" description="Helical" evidence="2">
    <location>
        <begin position="111"/>
        <end position="133"/>
    </location>
</feature>
<evidence type="ECO:0000256" key="1">
    <source>
        <dbReference type="SAM" id="MobiDB-lite"/>
    </source>
</evidence>
<evidence type="ECO:0000256" key="2">
    <source>
        <dbReference type="SAM" id="Phobius"/>
    </source>
</evidence>